<evidence type="ECO:0000256" key="4">
    <source>
        <dbReference type="ARBA" id="ARBA00022825"/>
    </source>
</evidence>
<dbReference type="Pfam" id="PF09286">
    <property type="entry name" value="Pro-kuma_activ"/>
    <property type="match status" value="1"/>
</dbReference>
<dbReference type="GO" id="GO:0006508">
    <property type="term" value="P:proteolysis"/>
    <property type="evidence" value="ECO:0007669"/>
    <property type="project" value="UniProtKB-KW"/>
</dbReference>
<feature type="active site" description="Charge relay system" evidence="7">
    <location>
        <position position="269"/>
    </location>
</feature>
<dbReference type="InterPro" id="IPR036852">
    <property type="entry name" value="Peptidase_S8/S53_dom_sf"/>
</dbReference>
<dbReference type="Proteomes" id="UP001515480">
    <property type="component" value="Unassembled WGS sequence"/>
</dbReference>
<feature type="binding site" evidence="7">
    <location>
        <position position="514"/>
    </location>
    <ligand>
        <name>Ca(2+)</name>
        <dbReference type="ChEBI" id="CHEBI:29108"/>
    </ligand>
</feature>
<dbReference type="GO" id="GO:0046872">
    <property type="term" value="F:metal ion binding"/>
    <property type="evidence" value="ECO:0007669"/>
    <property type="project" value="UniProtKB-UniRule"/>
</dbReference>
<evidence type="ECO:0000256" key="2">
    <source>
        <dbReference type="ARBA" id="ARBA00022723"/>
    </source>
</evidence>
<evidence type="ECO:0000259" key="8">
    <source>
        <dbReference type="PROSITE" id="PS51695"/>
    </source>
</evidence>
<dbReference type="InterPro" id="IPR023828">
    <property type="entry name" value="Peptidase_S8_Ser-AS"/>
</dbReference>
<comment type="cofactor">
    <cofactor evidence="7">
        <name>Ca(2+)</name>
        <dbReference type="ChEBI" id="CHEBI:29108"/>
    </cofactor>
    <text evidence="7">Binds 1 Ca(2+) ion per subunit.</text>
</comment>
<protein>
    <recommendedName>
        <fullName evidence="8">Peptidase S53 domain-containing protein</fullName>
    </recommendedName>
</protein>
<evidence type="ECO:0000256" key="6">
    <source>
        <dbReference type="ARBA" id="ARBA00023145"/>
    </source>
</evidence>
<keyword evidence="5 7" id="KW-0106">Calcium</keyword>
<feature type="binding site" evidence="7">
    <location>
        <position position="535"/>
    </location>
    <ligand>
        <name>Ca(2+)</name>
        <dbReference type="ChEBI" id="CHEBI:29108"/>
    </ligand>
</feature>
<dbReference type="Pfam" id="PF00082">
    <property type="entry name" value="Peptidase_S8"/>
    <property type="match status" value="1"/>
</dbReference>
<dbReference type="SUPFAM" id="SSF52743">
    <property type="entry name" value="Subtilisin-like"/>
    <property type="match status" value="1"/>
</dbReference>
<dbReference type="InterPro" id="IPR000209">
    <property type="entry name" value="Peptidase_S8/S53_dom"/>
</dbReference>
<accession>A0AB34JMF8</accession>
<keyword evidence="2 7" id="KW-0479">Metal-binding</keyword>
<reference evidence="9 10" key="1">
    <citation type="journal article" date="2024" name="Science">
        <title>Giant polyketide synthase enzymes in the biosynthesis of giant marine polyether toxins.</title>
        <authorList>
            <person name="Fallon T.R."/>
            <person name="Shende V.V."/>
            <person name="Wierzbicki I.H."/>
            <person name="Pendleton A.L."/>
            <person name="Watervoot N.F."/>
            <person name="Auber R.P."/>
            <person name="Gonzalez D.J."/>
            <person name="Wisecaver J.H."/>
            <person name="Moore B.S."/>
        </authorList>
    </citation>
    <scope>NUCLEOTIDE SEQUENCE [LARGE SCALE GENOMIC DNA]</scope>
    <source>
        <strain evidence="9 10">12B1</strain>
    </source>
</reference>
<dbReference type="PROSITE" id="PS51695">
    <property type="entry name" value="SEDOLISIN"/>
    <property type="match status" value="1"/>
</dbReference>
<evidence type="ECO:0000256" key="7">
    <source>
        <dbReference type="PROSITE-ProRule" id="PRU01032"/>
    </source>
</evidence>
<gene>
    <name evidence="9" type="ORF">AB1Y20_018195</name>
</gene>
<feature type="domain" description="Peptidase S53" evidence="8">
    <location>
        <begin position="190"/>
        <end position="555"/>
    </location>
</feature>
<dbReference type="PANTHER" id="PTHR14218:SF15">
    <property type="entry name" value="TRIPEPTIDYL-PEPTIDASE 1"/>
    <property type="match status" value="1"/>
</dbReference>
<dbReference type="InterPro" id="IPR015366">
    <property type="entry name" value="S53_propep"/>
</dbReference>
<keyword evidence="1 7" id="KW-0645">Protease</keyword>
<dbReference type="PANTHER" id="PTHR14218">
    <property type="entry name" value="PROTEASE S8 TRIPEPTIDYL PEPTIDASE I CLN2"/>
    <property type="match status" value="1"/>
</dbReference>
<feature type="binding site" evidence="7">
    <location>
        <position position="533"/>
    </location>
    <ligand>
        <name>Ca(2+)</name>
        <dbReference type="ChEBI" id="CHEBI:29108"/>
    </ligand>
</feature>
<dbReference type="EMBL" id="JBGBPQ010000006">
    <property type="protein sequence ID" value="KAL1523245.1"/>
    <property type="molecule type" value="Genomic_DNA"/>
</dbReference>
<dbReference type="InterPro" id="IPR050819">
    <property type="entry name" value="Tripeptidyl-peptidase_I"/>
</dbReference>
<keyword evidence="4 7" id="KW-0720">Serine protease</keyword>
<dbReference type="SMART" id="SM00944">
    <property type="entry name" value="Pro-kuma_activ"/>
    <property type="match status" value="1"/>
</dbReference>
<evidence type="ECO:0000313" key="9">
    <source>
        <dbReference type="EMBL" id="KAL1523245.1"/>
    </source>
</evidence>
<dbReference type="Gene3D" id="3.40.50.200">
    <property type="entry name" value="Peptidase S8/S53 domain"/>
    <property type="match status" value="1"/>
</dbReference>
<dbReference type="SUPFAM" id="SSF54897">
    <property type="entry name" value="Protease propeptides/inhibitors"/>
    <property type="match status" value="1"/>
</dbReference>
<evidence type="ECO:0000256" key="1">
    <source>
        <dbReference type="ARBA" id="ARBA00022670"/>
    </source>
</evidence>
<feature type="active site" description="Charge relay system" evidence="7">
    <location>
        <position position="472"/>
    </location>
</feature>
<dbReference type="PROSITE" id="PS00138">
    <property type="entry name" value="SUBTILASE_SER"/>
    <property type="match status" value="1"/>
</dbReference>
<dbReference type="AlphaFoldDB" id="A0AB34JMF8"/>
<dbReference type="GO" id="GO:0004252">
    <property type="term" value="F:serine-type endopeptidase activity"/>
    <property type="evidence" value="ECO:0007669"/>
    <property type="project" value="UniProtKB-UniRule"/>
</dbReference>
<keyword evidence="3 7" id="KW-0378">Hydrolase</keyword>
<keyword evidence="10" id="KW-1185">Reference proteome</keyword>
<name>A0AB34JMF8_PRYPA</name>
<proteinExistence type="predicted"/>
<dbReference type="InterPro" id="IPR030400">
    <property type="entry name" value="Sedolisin_dom"/>
</dbReference>
<comment type="caution">
    <text evidence="9">The sequence shown here is derived from an EMBL/GenBank/DDBJ whole genome shotgun (WGS) entry which is preliminary data.</text>
</comment>
<feature type="active site" description="Charge relay system" evidence="7">
    <location>
        <position position="273"/>
    </location>
</feature>
<organism evidence="9 10">
    <name type="scientific">Prymnesium parvum</name>
    <name type="common">Toxic golden alga</name>
    <dbReference type="NCBI Taxonomy" id="97485"/>
    <lineage>
        <taxon>Eukaryota</taxon>
        <taxon>Haptista</taxon>
        <taxon>Haptophyta</taxon>
        <taxon>Prymnesiophyceae</taxon>
        <taxon>Prymnesiales</taxon>
        <taxon>Prymnesiaceae</taxon>
        <taxon>Prymnesium</taxon>
    </lineage>
</organism>
<evidence type="ECO:0000256" key="3">
    <source>
        <dbReference type="ARBA" id="ARBA00022801"/>
    </source>
</evidence>
<evidence type="ECO:0000256" key="5">
    <source>
        <dbReference type="ARBA" id="ARBA00022837"/>
    </source>
</evidence>
<keyword evidence="6" id="KW-0865">Zymogen</keyword>
<dbReference type="CDD" id="cd11377">
    <property type="entry name" value="Pro-peptidase_S53"/>
    <property type="match status" value="1"/>
</dbReference>
<feature type="binding site" evidence="7">
    <location>
        <position position="513"/>
    </location>
    <ligand>
        <name>Ca(2+)</name>
        <dbReference type="ChEBI" id="CHEBI:29108"/>
    </ligand>
</feature>
<evidence type="ECO:0000313" key="10">
    <source>
        <dbReference type="Proteomes" id="UP001515480"/>
    </source>
</evidence>
<dbReference type="CDD" id="cd04056">
    <property type="entry name" value="Peptidases_S53"/>
    <property type="match status" value="1"/>
</dbReference>
<dbReference type="GO" id="GO:0008240">
    <property type="term" value="F:tripeptidyl-peptidase activity"/>
    <property type="evidence" value="ECO:0007669"/>
    <property type="project" value="TreeGrafter"/>
</dbReference>
<sequence length="556" mass="58456">MALAVPLLAIGFAPDRVQVEPNPILPLGWTVVGPSPADLRIQLTFAIKQQNIEQLHKLLMEVSTPNSASYGKHLSNDKVHALIAPDGGDISAVRHFLSSHNIKTVADASPNSDLLVATMSVTEAEALLGGVRYMQLRHSASGKLIHRILEPYHLPGRVAAALDFISPTVHIPGVSKMQQLPVSMASSESINIPATLRQLYSVGFNVTGKAPDNKQAVTAFLGQYYSKTDLNAFWSKYCTAGEYSKVDLTCGKGSPKLVGDATTGTAGVESMLDIETITGVAGNIESEFWGYSGNSPDNPENEPYMKWLSAVSTTPDEEIPKLFSTSYGEDESSWSFPAASRLNTEFMKAGARGISLLYASGDEGSNCKSGKFVPEGPGSSPYVTAVGGTTPTAGFPSPGSESAASLSSGGFSSYWAQPSYQKAAVSAYLSSSTNLPPLSRGYNVSGRAYPDISAQATNFCVTPFGCDIAGTSCATPTASGIFSLLNDLRLQQGKPTLGFLNPLIYQNAAAFNDITTGSSSGCLFGNGWPATAGWDAVTGVGTPNYEKLAAVVASLN</sequence>